<dbReference type="Proteomes" id="UP000054321">
    <property type="component" value="Unassembled WGS sequence"/>
</dbReference>
<dbReference type="AlphaFoldDB" id="A0A0C3GMZ1"/>
<accession>A0A0C3GMZ1</accession>
<name>A0A0C3GMZ1_OIDMZ</name>
<feature type="region of interest" description="Disordered" evidence="1">
    <location>
        <begin position="158"/>
        <end position="214"/>
    </location>
</feature>
<dbReference type="HOGENOM" id="CLU_824112_0_0_1"/>
<reference evidence="2 3" key="1">
    <citation type="submission" date="2014-04" db="EMBL/GenBank/DDBJ databases">
        <authorList>
            <consortium name="DOE Joint Genome Institute"/>
            <person name="Kuo A."/>
            <person name="Martino E."/>
            <person name="Perotto S."/>
            <person name="Kohler A."/>
            <person name="Nagy L.G."/>
            <person name="Floudas D."/>
            <person name="Copeland A."/>
            <person name="Barry K.W."/>
            <person name="Cichocki N."/>
            <person name="Veneault-Fourrey C."/>
            <person name="LaButti K."/>
            <person name="Lindquist E.A."/>
            <person name="Lipzen A."/>
            <person name="Lundell T."/>
            <person name="Morin E."/>
            <person name="Murat C."/>
            <person name="Sun H."/>
            <person name="Tunlid A."/>
            <person name="Henrissat B."/>
            <person name="Grigoriev I.V."/>
            <person name="Hibbett D.S."/>
            <person name="Martin F."/>
            <person name="Nordberg H.P."/>
            <person name="Cantor M.N."/>
            <person name="Hua S.X."/>
        </authorList>
    </citation>
    <scope>NUCLEOTIDE SEQUENCE [LARGE SCALE GENOMIC DNA]</scope>
    <source>
        <strain evidence="2 3">Zn</strain>
    </source>
</reference>
<evidence type="ECO:0000313" key="3">
    <source>
        <dbReference type="Proteomes" id="UP000054321"/>
    </source>
</evidence>
<protein>
    <submittedName>
        <fullName evidence="2">Uncharacterized protein</fullName>
    </submittedName>
</protein>
<proteinExistence type="predicted"/>
<keyword evidence="3" id="KW-1185">Reference proteome</keyword>
<gene>
    <name evidence="2" type="ORF">OIDMADRAFT_32465</name>
</gene>
<evidence type="ECO:0000256" key="1">
    <source>
        <dbReference type="SAM" id="MobiDB-lite"/>
    </source>
</evidence>
<reference evidence="3" key="2">
    <citation type="submission" date="2015-01" db="EMBL/GenBank/DDBJ databases">
        <title>Evolutionary Origins and Diversification of the Mycorrhizal Mutualists.</title>
        <authorList>
            <consortium name="DOE Joint Genome Institute"/>
            <consortium name="Mycorrhizal Genomics Consortium"/>
            <person name="Kohler A."/>
            <person name="Kuo A."/>
            <person name="Nagy L.G."/>
            <person name="Floudas D."/>
            <person name="Copeland A."/>
            <person name="Barry K.W."/>
            <person name="Cichocki N."/>
            <person name="Veneault-Fourrey C."/>
            <person name="LaButti K."/>
            <person name="Lindquist E.A."/>
            <person name="Lipzen A."/>
            <person name="Lundell T."/>
            <person name="Morin E."/>
            <person name="Murat C."/>
            <person name="Riley R."/>
            <person name="Ohm R."/>
            <person name="Sun H."/>
            <person name="Tunlid A."/>
            <person name="Henrissat B."/>
            <person name="Grigoriev I.V."/>
            <person name="Hibbett D.S."/>
            <person name="Martin F."/>
        </authorList>
    </citation>
    <scope>NUCLEOTIDE SEQUENCE [LARGE SCALE GENOMIC DNA]</scope>
    <source>
        <strain evidence="3">Zn</strain>
    </source>
</reference>
<sequence>MANSESEFKNTGVADHIAQGEKKRAIRNSIRNAALFDPDETWIFDLNEIPVDQNISDYCLGALELAQVIQWIPIKFLKRLYLVYKQAGRIREDRFVGGRPFLDPSGMTVQLGNKYLDGTDLSLPRGIYKINTLQDAPDFNMLQEKIFTGVAQTLLKKRKHPGDAKKQSLSSRLRKQAVAYESSSNTSDQGSETSGYSEQSEGDEEDREYQRRYRGKRFKASPPLLFKPRTKIQIPSREELTKDSEDWKAKFEVVQIETRNLKRKNKNLEAGYNDTSRMVQMLVQRTAKIGTSSISTTLQEAHTCTDKLGLYTVGLDAYYLAFFQKTFEKELMIIKAK</sequence>
<dbReference type="EMBL" id="KN832882">
    <property type="protein sequence ID" value="KIM97480.1"/>
    <property type="molecule type" value="Genomic_DNA"/>
</dbReference>
<dbReference type="InParanoid" id="A0A0C3GMZ1"/>
<organism evidence="2 3">
    <name type="scientific">Oidiodendron maius (strain Zn)</name>
    <dbReference type="NCBI Taxonomy" id="913774"/>
    <lineage>
        <taxon>Eukaryota</taxon>
        <taxon>Fungi</taxon>
        <taxon>Dikarya</taxon>
        <taxon>Ascomycota</taxon>
        <taxon>Pezizomycotina</taxon>
        <taxon>Leotiomycetes</taxon>
        <taxon>Leotiomycetes incertae sedis</taxon>
        <taxon>Myxotrichaceae</taxon>
        <taxon>Oidiodendron</taxon>
    </lineage>
</organism>
<feature type="compositionally biased region" description="Polar residues" evidence="1">
    <location>
        <begin position="181"/>
        <end position="199"/>
    </location>
</feature>
<evidence type="ECO:0000313" key="2">
    <source>
        <dbReference type="EMBL" id="KIM97480.1"/>
    </source>
</evidence>